<feature type="non-terminal residue" evidence="4">
    <location>
        <position position="1"/>
    </location>
</feature>
<feature type="chain" id="PRO_5042995649" description="ATP phosphoribosyltransferase" evidence="3">
    <location>
        <begin position="26"/>
        <end position="105"/>
    </location>
</feature>
<evidence type="ECO:0000256" key="3">
    <source>
        <dbReference type="SAM" id="SignalP"/>
    </source>
</evidence>
<dbReference type="Proteomes" id="UP001303889">
    <property type="component" value="Unassembled WGS sequence"/>
</dbReference>
<reference evidence="4" key="2">
    <citation type="submission" date="2023-05" db="EMBL/GenBank/DDBJ databases">
        <authorList>
            <consortium name="Lawrence Berkeley National Laboratory"/>
            <person name="Steindorff A."/>
            <person name="Hensen N."/>
            <person name="Bonometti L."/>
            <person name="Westerberg I."/>
            <person name="Brannstrom I.O."/>
            <person name="Guillou S."/>
            <person name="Cros-Aarteil S."/>
            <person name="Calhoun S."/>
            <person name="Haridas S."/>
            <person name="Kuo A."/>
            <person name="Mondo S."/>
            <person name="Pangilinan J."/>
            <person name="Riley R."/>
            <person name="Labutti K."/>
            <person name="Andreopoulos B."/>
            <person name="Lipzen A."/>
            <person name="Chen C."/>
            <person name="Yanf M."/>
            <person name="Daum C."/>
            <person name="Ng V."/>
            <person name="Clum A."/>
            <person name="Ohm R."/>
            <person name="Martin F."/>
            <person name="Silar P."/>
            <person name="Natvig D."/>
            <person name="Lalanne C."/>
            <person name="Gautier V."/>
            <person name="Ament-Velasquez S.L."/>
            <person name="Kruys A."/>
            <person name="Hutchinson M.I."/>
            <person name="Powell A.J."/>
            <person name="Barry K."/>
            <person name="Miller A.N."/>
            <person name="Grigoriev I.V."/>
            <person name="Debuchy R."/>
            <person name="Gladieux P."/>
            <person name="Thoren M.H."/>
            <person name="Johannesson H."/>
        </authorList>
    </citation>
    <scope>NUCLEOTIDE SEQUENCE</scope>
    <source>
        <strain evidence="4">CBS 103.79</strain>
    </source>
</reference>
<keyword evidence="3" id="KW-0732">Signal</keyword>
<dbReference type="AlphaFoldDB" id="A0AAN6RNI9"/>
<organism evidence="4 5">
    <name type="scientific">Staphylotrichum tortipilum</name>
    <dbReference type="NCBI Taxonomy" id="2831512"/>
    <lineage>
        <taxon>Eukaryota</taxon>
        <taxon>Fungi</taxon>
        <taxon>Dikarya</taxon>
        <taxon>Ascomycota</taxon>
        <taxon>Pezizomycotina</taxon>
        <taxon>Sordariomycetes</taxon>
        <taxon>Sordariomycetidae</taxon>
        <taxon>Sordariales</taxon>
        <taxon>Chaetomiaceae</taxon>
        <taxon>Staphylotrichum</taxon>
    </lineage>
</organism>
<protein>
    <recommendedName>
        <fullName evidence="1">ATP phosphoribosyltransferase</fullName>
    </recommendedName>
</protein>
<gene>
    <name evidence="4" type="ORF">C8A05DRAFT_19985</name>
</gene>
<evidence type="ECO:0000313" key="4">
    <source>
        <dbReference type="EMBL" id="KAK3897200.1"/>
    </source>
</evidence>
<keyword evidence="2" id="KW-0812">Transmembrane</keyword>
<proteinExistence type="predicted"/>
<feature type="signal peptide" evidence="3">
    <location>
        <begin position="1"/>
        <end position="25"/>
    </location>
</feature>
<sequence>RFKLVFHVPPAALAIFAAAPDAERATNCCFTLLGTGQFCPGDTANYTNCCFTLLGTGQFCPGDTANPHIGKVSAVAALKEWALPVVVVVVVVVGLELIMRQGTPR</sequence>
<dbReference type="EMBL" id="MU856236">
    <property type="protein sequence ID" value="KAK3897200.1"/>
    <property type="molecule type" value="Genomic_DNA"/>
</dbReference>
<dbReference type="PANTHER" id="PTHR41774:SF1">
    <property type="entry name" value="NGG1P INTERACTING FACTOR NIF3"/>
    <property type="match status" value="1"/>
</dbReference>
<feature type="transmembrane region" description="Helical" evidence="2">
    <location>
        <begin position="81"/>
        <end position="99"/>
    </location>
</feature>
<dbReference type="InterPro" id="IPR036069">
    <property type="entry name" value="DUF34/NIF3_sf"/>
</dbReference>
<evidence type="ECO:0000313" key="5">
    <source>
        <dbReference type="Proteomes" id="UP001303889"/>
    </source>
</evidence>
<comment type="caution">
    <text evidence="4">The sequence shown here is derived from an EMBL/GenBank/DDBJ whole genome shotgun (WGS) entry which is preliminary data.</text>
</comment>
<accession>A0AAN6RNI9</accession>
<evidence type="ECO:0000256" key="2">
    <source>
        <dbReference type="SAM" id="Phobius"/>
    </source>
</evidence>
<keyword evidence="2" id="KW-1133">Transmembrane helix</keyword>
<keyword evidence="2" id="KW-0472">Membrane</keyword>
<dbReference type="PANTHER" id="PTHR41774">
    <property type="match status" value="1"/>
</dbReference>
<dbReference type="Gene3D" id="3.30.70.120">
    <property type="match status" value="1"/>
</dbReference>
<dbReference type="SUPFAM" id="SSF102705">
    <property type="entry name" value="NIF3 (NGG1p interacting factor 3)-like"/>
    <property type="match status" value="1"/>
</dbReference>
<reference evidence="4" key="1">
    <citation type="journal article" date="2023" name="Mol. Phylogenet. Evol.">
        <title>Genome-scale phylogeny and comparative genomics of the fungal order Sordariales.</title>
        <authorList>
            <person name="Hensen N."/>
            <person name="Bonometti L."/>
            <person name="Westerberg I."/>
            <person name="Brannstrom I.O."/>
            <person name="Guillou S."/>
            <person name="Cros-Aarteil S."/>
            <person name="Calhoun S."/>
            <person name="Haridas S."/>
            <person name="Kuo A."/>
            <person name="Mondo S."/>
            <person name="Pangilinan J."/>
            <person name="Riley R."/>
            <person name="LaButti K."/>
            <person name="Andreopoulos B."/>
            <person name="Lipzen A."/>
            <person name="Chen C."/>
            <person name="Yan M."/>
            <person name="Daum C."/>
            <person name="Ng V."/>
            <person name="Clum A."/>
            <person name="Steindorff A."/>
            <person name="Ohm R.A."/>
            <person name="Martin F."/>
            <person name="Silar P."/>
            <person name="Natvig D.O."/>
            <person name="Lalanne C."/>
            <person name="Gautier V."/>
            <person name="Ament-Velasquez S.L."/>
            <person name="Kruys A."/>
            <person name="Hutchinson M.I."/>
            <person name="Powell A.J."/>
            <person name="Barry K."/>
            <person name="Miller A.N."/>
            <person name="Grigoriev I.V."/>
            <person name="Debuchy R."/>
            <person name="Gladieux P."/>
            <person name="Hiltunen Thoren M."/>
            <person name="Johannesson H."/>
        </authorList>
    </citation>
    <scope>NUCLEOTIDE SEQUENCE</scope>
    <source>
        <strain evidence="4">CBS 103.79</strain>
    </source>
</reference>
<name>A0AAN6RNI9_9PEZI</name>
<keyword evidence="5" id="KW-1185">Reference proteome</keyword>
<evidence type="ECO:0000256" key="1">
    <source>
        <dbReference type="ARBA" id="ARBA00020998"/>
    </source>
</evidence>
<dbReference type="InterPro" id="IPR015867">
    <property type="entry name" value="N-reg_PII/ATP_PRibTrfase_C"/>
</dbReference>